<dbReference type="GO" id="GO:0008168">
    <property type="term" value="F:methyltransferase activity"/>
    <property type="evidence" value="ECO:0007669"/>
    <property type="project" value="UniProtKB-KW"/>
</dbReference>
<keyword evidence="2" id="KW-0808">Transferase</keyword>
<feature type="domain" description="Methyltransferase" evidence="3">
    <location>
        <begin position="50"/>
        <end position="144"/>
    </location>
</feature>
<dbReference type="EMBL" id="BAAAJK010000006">
    <property type="protein sequence ID" value="GAA1385342.1"/>
    <property type="molecule type" value="Genomic_DNA"/>
</dbReference>
<dbReference type="RefSeq" id="WP_344020272.1">
    <property type="nucleotide sequence ID" value="NZ_BAAAJK010000006.1"/>
</dbReference>
<evidence type="ECO:0000313" key="5">
    <source>
        <dbReference type="Proteomes" id="UP001501414"/>
    </source>
</evidence>
<evidence type="ECO:0000259" key="3">
    <source>
        <dbReference type="Pfam" id="PF13649"/>
    </source>
</evidence>
<comment type="caution">
    <text evidence="4">The sequence shown here is derived from an EMBL/GenBank/DDBJ whole genome shotgun (WGS) entry which is preliminary data.</text>
</comment>
<dbReference type="PANTHER" id="PTHR43861">
    <property type="entry name" value="TRANS-ACONITATE 2-METHYLTRANSFERASE-RELATED"/>
    <property type="match status" value="1"/>
</dbReference>
<dbReference type="InterPro" id="IPR041698">
    <property type="entry name" value="Methyltransf_25"/>
</dbReference>
<dbReference type="InterPro" id="IPR029063">
    <property type="entry name" value="SAM-dependent_MTases_sf"/>
</dbReference>
<dbReference type="GO" id="GO:0032259">
    <property type="term" value="P:methylation"/>
    <property type="evidence" value="ECO:0007669"/>
    <property type="project" value="UniProtKB-KW"/>
</dbReference>
<dbReference type="Gene3D" id="3.40.50.150">
    <property type="entry name" value="Vaccinia Virus protein VP39"/>
    <property type="match status" value="1"/>
</dbReference>
<protein>
    <submittedName>
        <fullName evidence="4">Methyltransferase domain-containing protein</fullName>
    </submittedName>
</protein>
<keyword evidence="1 4" id="KW-0489">Methyltransferase</keyword>
<evidence type="ECO:0000256" key="1">
    <source>
        <dbReference type="ARBA" id="ARBA00022603"/>
    </source>
</evidence>
<proteinExistence type="predicted"/>
<evidence type="ECO:0000256" key="2">
    <source>
        <dbReference type="ARBA" id="ARBA00022679"/>
    </source>
</evidence>
<dbReference type="Pfam" id="PF13649">
    <property type="entry name" value="Methyltransf_25"/>
    <property type="match status" value="1"/>
</dbReference>
<gene>
    <name evidence="4" type="ORF">GCM10009613_17600</name>
</gene>
<name>A0ABP4I9X4_9PSEU</name>
<dbReference type="SUPFAM" id="SSF53335">
    <property type="entry name" value="S-adenosyl-L-methionine-dependent methyltransferases"/>
    <property type="match status" value="1"/>
</dbReference>
<evidence type="ECO:0000313" key="4">
    <source>
        <dbReference type="EMBL" id="GAA1385342.1"/>
    </source>
</evidence>
<accession>A0ABP4I9X4</accession>
<dbReference type="CDD" id="cd02440">
    <property type="entry name" value="AdoMet_MTases"/>
    <property type="match status" value="1"/>
</dbReference>
<keyword evidence="5" id="KW-1185">Reference proteome</keyword>
<dbReference type="Proteomes" id="UP001501414">
    <property type="component" value="Unassembled WGS sequence"/>
</dbReference>
<reference evidence="5" key="1">
    <citation type="journal article" date="2019" name="Int. J. Syst. Evol. Microbiol.">
        <title>The Global Catalogue of Microorganisms (GCM) 10K type strain sequencing project: providing services to taxonomists for standard genome sequencing and annotation.</title>
        <authorList>
            <consortium name="The Broad Institute Genomics Platform"/>
            <consortium name="The Broad Institute Genome Sequencing Center for Infectious Disease"/>
            <person name="Wu L."/>
            <person name="Ma J."/>
        </authorList>
    </citation>
    <scope>NUCLEOTIDE SEQUENCE [LARGE SCALE GENOMIC DNA]</scope>
    <source>
        <strain evidence="5">JCM 11896</strain>
    </source>
</reference>
<dbReference type="PANTHER" id="PTHR43861:SF1">
    <property type="entry name" value="TRANS-ACONITATE 2-METHYLTRANSFERASE"/>
    <property type="match status" value="1"/>
</dbReference>
<organism evidence="4 5">
    <name type="scientific">Pseudonocardia kongjuensis</name>
    <dbReference type="NCBI Taxonomy" id="102227"/>
    <lineage>
        <taxon>Bacteria</taxon>
        <taxon>Bacillati</taxon>
        <taxon>Actinomycetota</taxon>
        <taxon>Actinomycetes</taxon>
        <taxon>Pseudonocardiales</taxon>
        <taxon>Pseudonocardiaceae</taxon>
        <taxon>Pseudonocardia</taxon>
    </lineage>
</organism>
<sequence length="272" mass="28215">MTTANAQQWSVWAGSGGDFWAAHAARFDAGVAGYLPEFRANAAVRPGERVLDIGCGAGTTTLDAAAAAGPDGAAHGVDMSEALLSIARSRPTGPGRASFAVADAQTDDLGAGTADVVISRNGVMFFDDPAAAFANLHRALRPGGRIALQVWQSLAEQEWLTVVHRALELPDPPADGPSPVSFGDPDRCRALLSGAGFTDVRITGARSPMWFGTDVDDATAFHLDRVAAALARRPEPARRAAQDALRRVLAGHAGPDGVALGSAAWFVRAVRG</sequence>